<evidence type="ECO:0000256" key="3">
    <source>
        <dbReference type="ARBA" id="ARBA00022448"/>
    </source>
</evidence>
<evidence type="ECO:0008006" key="11">
    <source>
        <dbReference type="Google" id="ProtNLM"/>
    </source>
</evidence>
<evidence type="ECO:0000256" key="6">
    <source>
        <dbReference type="ARBA" id="ARBA00022989"/>
    </source>
</evidence>
<evidence type="ECO:0000256" key="4">
    <source>
        <dbReference type="ARBA" id="ARBA00022475"/>
    </source>
</evidence>
<dbReference type="AlphaFoldDB" id="A0A0P6XSU8"/>
<feature type="transmembrane region" description="Helical" evidence="8">
    <location>
        <begin position="166"/>
        <end position="182"/>
    </location>
</feature>
<dbReference type="GO" id="GO:0034257">
    <property type="term" value="F:nicotinamide riboside transmembrane transporter activity"/>
    <property type="evidence" value="ECO:0007669"/>
    <property type="project" value="InterPro"/>
</dbReference>
<evidence type="ECO:0000313" key="9">
    <source>
        <dbReference type="EMBL" id="KPL86121.1"/>
    </source>
</evidence>
<dbReference type="EMBL" id="LGKP01000022">
    <property type="protein sequence ID" value="KPL86121.1"/>
    <property type="molecule type" value="Genomic_DNA"/>
</dbReference>
<keyword evidence="6 8" id="KW-1133">Transmembrane helix</keyword>
<comment type="subcellular location">
    <subcellularLocation>
        <location evidence="1">Cell membrane</location>
        <topology evidence="1">Multi-pass membrane protein</topology>
    </subcellularLocation>
</comment>
<sequence length="211" mass="24561">MDLASFFDINTIAFTLFDYPMSYLELVGTIFNLWSVWLVGRGKVSNWPIGLIGVVLFFVLFYQIQLYADTFEQVYYFFTGIYGWWHWSRPADQAAIKPRYSSRNYNLLALGITVFGTLVLAWIIGNIDQWLPQYFPVPASYVLIDSLTTVMSFTATILMAQRRIECWYYWITVDVIAIWLYAVKGTLLVALLYAIFLVLASNGWRLWRKTA</sequence>
<feature type="transmembrane region" description="Helical" evidence="8">
    <location>
        <begin position="20"/>
        <end position="40"/>
    </location>
</feature>
<evidence type="ECO:0000256" key="8">
    <source>
        <dbReference type="SAM" id="Phobius"/>
    </source>
</evidence>
<dbReference type="InterPro" id="IPR006419">
    <property type="entry name" value="NMN_transpt_PnuC"/>
</dbReference>
<accession>A0A0P6XSU8</accession>
<dbReference type="Pfam" id="PF04973">
    <property type="entry name" value="NMN_transporter"/>
    <property type="match status" value="1"/>
</dbReference>
<name>A0A0P6XSU8_9CHLR</name>
<reference evidence="9 10" key="1">
    <citation type="submission" date="2015-07" db="EMBL/GenBank/DDBJ databases">
        <title>Whole genome sequence of Herpetosiphon geysericola DSM 7119.</title>
        <authorList>
            <person name="Hemp J."/>
            <person name="Ward L.M."/>
            <person name="Pace L.A."/>
            <person name="Fischer W.W."/>
        </authorList>
    </citation>
    <scope>NUCLEOTIDE SEQUENCE [LARGE SCALE GENOMIC DNA]</scope>
    <source>
        <strain evidence="9 10">DSM 7119</strain>
    </source>
</reference>
<protein>
    <recommendedName>
        <fullName evidence="11">Nicotinamide mononucleotide transporter</fullName>
    </recommendedName>
</protein>
<keyword evidence="5 8" id="KW-0812">Transmembrane</keyword>
<feature type="transmembrane region" description="Helical" evidence="8">
    <location>
        <begin position="70"/>
        <end position="87"/>
    </location>
</feature>
<feature type="transmembrane region" description="Helical" evidence="8">
    <location>
        <begin position="107"/>
        <end position="127"/>
    </location>
</feature>
<keyword evidence="4" id="KW-1003">Cell membrane</keyword>
<dbReference type="OrthoDB" id="9791248at2"/>
<comment type="caution">
    <text evidence="9">The sequence shown here is derived from an EMBL/GenBank/DDBJ whole genome shotgun (WGS) entry which is preliminary data.</text>
</comment>
<evidence type="ECO:0000313" key="10">
    <source>
        <dbReference type="Proteomes" id="UP000050277"/>
    </source>
</evidence>
<proteinExistence type="inferred from homology"/>
<feature type="transmembrane region" description="Helical" evidence="8">
    <location>
        <begin position="188"/>
        <end position="207"/>
    </location>
</feature>
<dbReference type="PATRIC" id="fig|70996.4.peg.3584"/>
<keyword evidence="10" id="KW-1185">Reference proteome</keyword>
<comment type="similarity">
    <text evidence="2">Belongs to the nicotinamide ribonucleoside (NR) uptake permease (TC 4.B.1) family.</text>
</comment>
<keyword evidence="3" id="KW-0813">Transport</keyword>
<gene>
    <name evidence="9" type="ORF">SE18_14745</name>
</gene>
<dbReference type="Proteomes" id="UP000050277">
    <property type="component" value="Unassembled WGS sequence"/>
</dbReference>
<dbReference type="GO" id="GO:0005886">
    <property type="term" value="C:plasma membrane"/>
    <property type="evidence" value="ECO:0007669"/>
    <property type="project" value="UniProtKB-SubCell"/>
</dbReference>
<evidence type="ECO:0000256" key="5">
    <source>
        <dbReference type="ARBA" id="ARBA00022692"/>
    </source>
</evidence>
<keyword evidence="7 8" id="KW-0472">Membrane</keyword>
<dbReference type="STRING" id="70996.SE18_14745"/>
<evidence type="ECO:0000256" key="7">
    <source>
        <dbReference type="ARBA" id="ARBA00023136"/>
    </source>
</evidence>
<organism evidence="9 10">
    <name type="scientific">Herpetosiphon geysericola</name>
    <dbReference type="NCBI Taxonomy" id="70996"/>
    <lineage>
        <taxon>Bacteria</taxon>
        <taxon>Bacillati</taxon>
        <taxon>Chloroflexota</taxon>
        <taxon>Chloroflexia</taxon>
        <taxon>Herpetosiphonales</taxon>
        <taxon>Herpetosiphonaceae</taxon>
        <taxon>Herpetosiphon</taxon>
    </lineage>
</organism>
<dbReference type="NCBIfam" id="TIGR01528">
    <property type="entry name" value="NMN_trans_PnuC"/>
    <property type="match status" value="1"/>
</dbReference>
<dbReference type="PANTHER" id="PTHR36122">
    <property type="entry name" value="NICOTINAMIDE RIBOSIDE TRANSPORTER PNUC"/>
    <property type="match status" value="1"/>
</dbReference>
<dbReference type="RefSeq" id="WP_054535217.1">
    <property type="nucleotide sequence ID" value="NZ_LGKP01000022.1"/>
</dbReference>
<dbReference type="PANTHER" id="PTHR36122:SF2">
    <property type="entry name" value="NICOTINAMIDE RIBOSIDE TRANSPORTER PNUC"/>
    <property type="match status" value="1"/>
</dbReference>
<evidence type="ECO:0000256" key="1">
    <source>
        <dbReference type="ARBA" id="ARBA00004651"/>
    </source>
</evidence>
<feature type="transmembrane region" description="Helical" evidence="8">
    <location>
        <begin position="139"/>
        <end position="159"/>
    </location>
</feature>
<evidence type="ECO:0000256" key="2">
    <source>
        <dbReference type="ARBA" id="ARBA00006669"/>
    </source>
</evidence>
<feature type="transmembrane region" description="Helical" evidence="8">
    <location>
        <begin position="47"/>
        <end position="64"/>
    </location>
</feature>